<keyword evidence="2" id="KW-0413">Isomerase</keyword>
<evidence type="ECO:0000256" key="1">
    <source>
        <dbReference type="SAM" id="SignalP"/>
    </source>
</evidence>
<organism evidence="2 3">
    <name type="scientific">Neisseria musculi</name>
    <dbReference type="NCBI Taxonomy" id="1815583"/>
    <lineage>
        <taxon>Bacteria</taxon>
        <taxon>Pseudomonadati</taxon>
        <taxon>Pseudomonadota</taxon>
        <taxon>Betaproteobacteria</taxon>
        <taxon>Neisseriales</taxon>
        <taxon>Neisseriaceae</taxon>
        <taxon>Neisseria</taxon>
    </lineage>
</organism>
<dbReference type="GO" id="GO:0016853">
    <property type="term" value="F:isomerase activity"/>
    <property type="evidence" value="ECO:0007669"/>
    <property type="project" value="UniProtKB-KW"/>
</dbReference>
<dbReference type="Proteomes" id="UP000516412">
    <property type="component" value="Chromosome"/>
</dbReference>
<evidence type="ECO:0000313" key="2">
    <source>
        <dbReference type="EMBL" id="QNT58551.1"/>
    </source>
</evidence>
<gene>
    <name evidence="2" type="ORF">H7A79_0700</name>
</gene>
<dbReference type="KEGG" id="nmus:H7A79_0700"/>
<dbReference type="AlphaFoldDB" id="A0A7H1MA86"/>
<dbReference type="EMBL" id="CP060414">
    <property type="protein sequence ID" value="QNT58551.1"/>
    <property type="molecule type" value="Genomic_DNA"/>
</dbReference>
<proteinExistence type="predicted"/>
<name>A0A7H1MA86_9NEIS</name>
<keyword evidence="1" id="KW-0732">Signal</keyword>
<protein>
    <submittedName>
        <fullName evidence="2">Peptidyl-prolyl cis-trans isomerase</fullName>
    </submittedName>
</protein>
<evidence type="ECO:0000313" key="3">
    <source>
        <dbReference type="Proteomes" id="UP000516412"/>
    </source>
</evidence>
<accession>A0A7H1MA86</accession>
<reference evidence="2" key="1">
    <citation type="submission" date="2024-06" db="EMBL/GenBank/DDBJ databases">
        <title>Complete Genome Sequence of mouse commensal type strain Neisseria musculi.</title>
        <authorList>
            <person name="Thapa E."/>
            <person name="Aluvathingal J."/>
            <person name="Nadendla S."/>
            <person name="Mehta A."/>
            <person name="Tettelin H."/>
            <person name="Weyand N.J."/>
        </authorList>
    </citation>
    <scope>NUCLEOTIDE SEQUENCE</scope>
    <source>
        <strain evidence="2">NW831</strain>
    </source>
</reference>
<feature type="chain" id="PRO_5028834381" evidence="1">
    <location>
        <begin position="23"/>
        <end position="67"/>
    </location>
</feature>
<feature type="signal peptide" evidence="1">
    <location>
        <begin position="1"/>
        <end position="22"/>
    </location>
</feature>
<keyword evidence="3" id="KW-1185">Reference proteome</keyword>
<sequence>MKKLSALIFTGLTLGTAFSVQAETRVIIDTNMGKIELALDEKKTGNRSQFYCLCKQRFFSTALSMAS</sequence>